<feature type="chain" id="PRO_5009759109" evidence="2">
    <location>
        <begin position="19"/>
        <end position="210"/>
    </location>
</feature>
<geneLocation type="plasmid" evidence="3">
    <name>pAZJ221</name>
</geneLocation>
<organism evidence="3">
    <name type="scientific">Acinetobacter baumannii</name>
    <dbReference type="NCBI Taxonomy" id="470"/>
    <lineage>
        <taxon>Bacteria</taxon>
        <taxon>Pseudomonadati</taxon>
        <taxon>Pseudomonadota</taxon>
        <taxon>Gammaproteobacteria</taxon>
        <taxon>Moraxellales</taxon>
        <taxon>Moraxellaceae</taxon>
        <taxon>Acinetobacter</taxon>
        <taxon>Acinetobacter calcoaceticus/baumannii complex</taxon>
    </lineage>
</organism>
<feature type="region of interest" description="Disordered" evidence="1">
    <location>
        <begin position="61"/>
        <end position="96"/>
    </location>
</feature>
<dbReference type="RefSeq" id="WP_000749363.1">
    <property type="nucleotide sequence ID" value="NZ_CP096695.1"/>
</dbReference>
<evidence type="ECO:0000256" key="1">
    <source>
        <dbReference type="SAM" id="MobiDB-lite"/>
    </source>
</evidence>
<sequence length="210" mass="23032">MKKSLTLSVLMLSLSGCAVFSGGFDGTGGQSTFSCKAPDGVMCDSMTGVMANLNANNLPSQQVKHKQNKQNVPTQNQARTRATQENAMPIAPYSPTPLLRQPKTLRVWVAPYESSDRTLFDQQYFYMVIDTWKWGIEHNSRRLQDAYAPVGAPILNSTTTVVADPQHQAVDNDAPIPVSNSNTPTNGQLTNGINSEIKDLNIDISKFTRQ</sequence>
<proteinExistence type="predicted"/>
<feature type="compositionally biased region" description="Polar residues" evidence="1">
    <location>
        <begin position="178"/>
        <end position="192"/>
    </location>
</feature>
<reference evidence="3" key="1">
    <citation type="submission" date="2014-10" db="EMBL/GenBank/DDBJ databases">
        <authorList>
            <person name="Liu L."/>
            <person name="Ji S."/>
            <person name="Ruan Z."/>
            <person name="Fu Y."/>
            <person name="Fu Y."/>
            <person name="Wang Y."/>
            <person name="Yu Y."/>
        </authorList>
    </citation>
    <scope>NUCLEOTIDE SEQUENCE</scope>
    <source>
        <strain evidence="3">A221</strain>
        <plasmid evidence="3">pAZJ221</plasmid>
    </source>
</reference>
<feature type="region of interest" description="Disordered" evidence="1">
    <location>
        <begin position="173"/>
        <end position="192"/>
    </location>
</feature>
<dbReference type="Pfam" id="PF09676">
    <property type="entry name" value="TraV"/>
    <property type="match status" value="1"/>
</dbReference>
<dbReference type="AlphaFoldDB" id="A0A0C4Y989"/>
<keyword evidence="3" id="KW-0614">Plasmid</keyword>
<gene>
    <name evidence="3" type="ORF">NG19_0056</name>
</gene>
<feature type="signal peptide" evidence="2">
    <location>
        <begin position="1"/>
        <end position="18"/>
    </location>
</feature>
<name>A0A0C4Y989_ACIBA</name>
<protein>
    <submittedName>
        <fullName evidence="3">Membrane protein</fullName>
    </submittedName>
</protein>
<dbReference type="NCBIfam" id="TIGR02747">
    <property type="entry name" value="TraV"/>
    <property type="match status" value="1"/>
</dbReference>
<dbReference type="EMBL" id="KM922672">
    <property type="protein sequence ID" value="AJF79892.1"/>
    <property type="molecule type" value="Genomic_DNA"/>
</dbReference>
<keyword evidence="2" id="KW-0732">Signal</keyword>
<reference evidence="3" key="2">
    <citation type="journal article" date="2015" name="Antimicrob. Agents Chemother.">
        <title>Dissemination of blaOXA-23 in Acinetobacter spp. in China: Main Roles of Conjugative Plasmid pAZJ221 and Transposon Tn2009.</title>
        <authorList>
            <person name="Liu L.L."/>
            <person name="Ji S.J."/>
            <person name="Ruan Z."/>
            <person name="Fu Y."/>
            <person name="Fu Y.Q."/>
            <person name="Wang Y.F."/>
            <person name="Yu Y.S."/>
        </authorList>
    </citation>
    <scope>NUCLEOTIDE SEQUENCE</scope>
    <source>
        <strain evidence="3">A221</strain>
        <plasmid evidence="3">pAZJ221</plasmid>
    </source>
</reference>
<dbReference type="PATRIC" id="fig|470.1342.peg.3863"/>
<dbReference type="PROSITE" id="PS51257">
    <property type="entry name" value="PROKAR_LIPOPROTEIN"/>
    <property type="match status" value="1"/>
</dbReference>
<accession>A0A0C4Y989</accession>
<feature type="compositionally biased region" description="Polar residues" evidence="1">
    <location>
        <begin position="73"/>
        <end position="86"/>
    </location>
</feature>
<evidence type="ECO:0000313" key="3">
    <source>
        <dbReference type="EMBL" id="AJF79892.1"/>
    </source>
</evidence>
<evidence type="ECO:0000256" key="2">
    <source>
        <dbReference type="SAM" id="SignalP"/>
    </source>
</evidence>
<dbReference type="InterPro" id="IPR014118">
    <property type="entry name" value="T4SS_TraV"/>
</dbReference>